<dbReference type="AlphaFoldDB" id="A0AAW2M8L2"/>
<name>A0AAW2M8L2_9LAMI</name>
<organism evidence="1">
    <name type="scientific">Sesamum angustifolium</name>
    <dbReference type="NCBI Taxonomy" id="2727405"/>
    <lineage>
        <taxon>Eukaryota</taxon>
        <taxon>Viridiplantae</taxon>
        <taxon>Streptophyta</taxon>
        <taxon>Embryophyta</taxon>
        <taxon>Tracheophyta</taxon>
        <taxon>Spermatophyta</taxon>
        <taxon>Magnoliopsida</taxon>
        <taxon>eudicotyledons</taxon>
        <taxon>Gunneridae</taxon>
        <taxon>Pentapetalae</taxon>
        <taxon>asterids</taxon>
        <taxon>lamiids</taxon>
        <taxon>Lamiales</taxon>
        <taxon>Pedaliaceae</taxon>
        <taxon>Sesamum</taxon>
    </lineage>
</organism>
<reference evidence="1" key="1">
    <citation type="submission" date="2020-06" db="EMBL/GenBank/DDBJ databases">
        <authorList>
            <person name="Li T."/>
            <person name="Hu X."/>
            <person name="Zhang T."/>
            <person name="Song X."/>
            <person name="Zhang H."/>
            <person name="Dai N."/>
            <person name="Sheng W."/>
            <person name="Hou X."/>
            <person name="Wei L."/>
        </authorList>
    </citation>
    <scope>NUCLEOTIDE SEQUENCE</scope>
    <source>
        <strain evidence="1">G01</strain>
        <tissue evidence="1">Leaf</tissue>
    </source>
</reference>
<evidence type="ECO:0008006" key="2">
    <source>
        <dbReference type="Google" id="ProtNLM"/>
    </source>
</evidence>
<reference evidence="1" key="2">
    <citation type="journal article" date="2024" name="Plant">
        <title>Genomic evolution and insights into agronomic trait innovations of Sesamum species.</title>
        <authorList>
            <person name="Miao H."/>
            <person name="Wang L."/>
            <person name="Qu L."/>
            <person name="Liu H."/>
            <person name="Sun Y."/>
            <person name="Le M."/>
            <person name="Wang Q."/>
            <person name="Wei S."/>
            <person name="Zheng Y."/>
            <person name="Lin W."/>
            <person name="Duan Y."/>
            <person name="Cao H."/>
            <person name="Xiong S."/>
            <person name="Wang X."/>
            <person name="Wei L."/>
            <person name="Li C."/>
            <person name="Ma Q."/>
            <person name="Ju M."/>
            <person name="Zhao R."/>
            <person name="Li G."/>
            <person name="Mu C."/>
            <person name="Tian Q."/>
            <person name="Mei H."/>
            <person name="Zhang T."/>
            <person name="Gao T."/>
            <person name="Zhang H."/>
        </authorList>
    </citation>
    <scope>NUCLEOTIDE SEQUENCE</scope>
    <source>
        <strain evidence="1">G01</strain>
    </source>
</reference>
<dbReference type="PANTHER" id="PTHR10775">
    <property type="entry name" value="OS08G0208400 PROTEIN"/>
    <property type="match status" value="1"/>
</dbReference>
<dbReference type="EMBL" id="JACGWK010000011">
    <property type="protein sequence ID" value="KAL0327830.1"/>
    <property type="molecule type" value="Genomic_DNA"/>
</dbReference>
<evidence type="ECO:0000313" key="1">
    <source>
        <dbReference type="EMBL" id="KAL0327830.1"/>
    </source>
</evidence>
<comment type="caution">
    <text evidence="1">The sequence shown here is derived from an EMBL/GenBank/DDBJ whole genome shotgun (WGS) entry which is preliminary data.</text>
</comment>
<gene>
    <name evidence="1" type="ORF">Sangu_1861000</name>
</gene>
<dbReference type="PANTHER" id="PTHR10775:SF182">
    <property type="entry name" value="TRANSPOSON, EN_SPM-LIKE, TRANSPOSASE-ASSOCIATED DOMAIN PROTEIN-RELATED"/>
    <property type="match status" value="1"/>
</dbReference>
<proteinExistence type="predicted"/>
<protein>
    <recommendedName>
        <fullName evidence="2">Reverse transcriptase domain-containing protein</fullName>
    </recommendedName>
</protein>
<sequence length="105" mass="12400">MPLSLPDGYGSDHKWTKKNIFGDLLYWSTLLIRYNLDVMHIEKNVFDNRFNIVMDIKGKTKDNMKTCRDLKIICNRLKLELDERKTNVMPKNGLYTREGAEEESM</sequence>
<accession>A0AAW2M8L2</accession>